<keyword evidence="6" id="KW-1185">Reference proteome</keyword>
<evidence type="ECO:0000256" key="4">
    <source>
        <dbReference type="SAM" id="MobiDB-lite"/>
    </source>
</evidence>
<evidence type="ECO:0000313" key="5">
    <source>
        <dbReference type="EMBL" id="TQE04727.1"/>
    </source>
</evidence>
<dbReference type="Pfam" id="PF12854">
    <property type="entry name" value="PPR_1"/>
    <property type="match status" value="1"/>
</dbReference>
<feature type="repeat" description="PPR" evidence="3">
    <location>
        <begin position="208"/>
        <end position="242"/>
    </location>
</feature>
<dbReference type="Pfam" id="PF01535">
    <property type="entry name" value="PPR"/>
    <property type="match status" value="1"/>
</dbReference>
<evidence type="ECO:0008006" key="7">
    <source>
        <dbReference type="Google" id="ProtNLM"/>
    </source>
</evidence>
<feature type="repeat" description="PPR" evidence="3">
    <location>
        <begin position="243"/>
        <end position="277"/>
    </location>
</feature>
<dbReference type="AlphaFoldDB" id="A0A540N0Y9"/>
<feature type="repeat" description="PPR" evidence="3">
    <location>
        <begin position="348"/>
        <end position="382"/>
    </location>
</feature>
<sequence length="447" mass="51057">MSLQNVLRTLKTVKRTPARLYQEFTELISTPPKPLDATTITLLSNLNPNSLRFILSDPKFRTSKCLLFFNFLLKNQSLISFKIDLHAHLTILCRLLQTRKFDDAEEILRYVSVDENNRYPFHVIASAVEICCLEPRVRAKLFNSMLKVYSDCENWDRVLETFDHMRSNGIRIDERTCTVHLVTLIRCDEVQKGLGFLYRLRESGTEVSVYSLTVVVDGLCRSGEIRRSRELVEEMVRRGTKPNIITFNTMVDACAKRWNFVELDRVLLLMEKEGVALDIKTYQFLIDGFTSAGKVEEAERLVGEMHDKGLKVNTHLYNLIISGYSRLGSVDSAISSFCTMDERSVVPNADTYWALIRGLCRAGETGLAMKYVLEMQSKGFELDSVILNSLIDGLHNKEMIYEALELQLLMEQIVLNADSSAWKKKVNGSLKSNQPDQAEEPKEAVEK</sequence>
<keyword evidence="2" id="KW-0677">Repeat</keyword>
<evidence type="ECO:0000256" key="2">
    <source>
        <dbReference type="ARBA" id="ARBA00022737"/>
    </source>
</evidence>
<evidence type="ECO:0000313" key="6">
    <source>
        <dbReference type="Proteomes" id="UP000315295"/>
    </source>
</evidence>
<dbReference type="Pfam" id="PF13041">
    <property type="entry name" value="PPR_2"/>
    <property type="match status" value="2"/>
</dbReference>
<feature type="repeat" description="PPR" evidence="3">
    <location>
        <begin position="278"/>
        <end position="312"/>
    </location>
</feature>
<proteinExistence type="inferred from homology"/>
<dbReference type="Proteomes" id="UP000315295">
    <property type="component" value="Unassembled WGS sequence"/>
</dbReference>
<name>A0A540N0Y9_MALBA</name>
<dbReference type="InterPro" id="IPR050667">
    <property type="entry name" value="PPR-containing_protein"/>
</dbReference>
<dbReference type="PANTHER" id="PTHR47939:SF3">
    <property type="entry name" value="REPEAT-CONTAINING PROTEIN, PUTATIVE-RELATED"/>
    <property type="match status" value="1"/>
</dbReference>
<dbReference type="PROSITE" id="PS51375">
    <property type="entry name" value="PPR"/>
    <property type="match status" value="6"/>
</dbReference>
<dbReference type="NCBIfam" id="TIGR00756">
    <property type="entry name" value="PPR"/>
    <property type="match status" value="6"/>
</dbReference>
<feature type="repeat" description="PPR" evidence="3">
    <location>
        <begin position="138"/>
        <end position="172"/>
    </location>
</feature>
<dbReference type="EMBL" id="VIEB01000135">
    <property type="protein sequence ID" value="TQE04727.1"/>
    <property type="molecule type" value="Genomic_DNA"/>
</dbReference>
<comment type="similarity">
    <text evidence="1">Belongs to the PPR family. P subfamily.</text>
</comment>
<organism evidence="5 6">
    <name type="scientific">Malus baccata</name>
    <name type="common">Siberian crab apple</name>
    <name type="synonym">Pyrus baccata</name>
    <dbReference type="NCBI Taxonomy" id="106549"/>
    <lineage>
        <taxon>Eukaryota</taxon>
        <taxon>Viridiplantae</taxon>
        <taxon>Streptophyta</taxon>
        <taxon>Embryophyta</taxon>
        <taxon>Tracheophyta</taxon>
        <taxon>Spermatophyta</taxon>
        <taxon>Magnoliopsida</taxon>
        <taxon>eudicotyledons</taxon>
        <taxon>Gunneridae</taxon>
        <taxon>Pentapetalae</taxon>
        <taxon>rosids</taxon>
        <taxon>fabids</taxon>
        <taxon>Rosales</taxon>
        <taxon>Rosaceae</taxon>
        <taxon>Amygdaloideae</taxon>
        <taxon>Maleae</taxon>
        <taxon>Malus</taxon>
    </lineage>
</organism>
<reference evidence="5 6" key="1">
    <citation type="journal article" date="2019" name="G3 (Bethesda)">
        <title>Sequencing of a Wild Apple (Malus baccata) Genome Unravels the Differences Between Cultivated and Wild Apple Species Regarding Disease Resistance and Cold Tolerance.</title>
        <authorList>
            <person name="Chen X."/>
        </authorList>
    </citation>
    <scope>NUCLEOTIDE SEQUENCE [LARGE SCALE GENOMIC DNA]</scope>
    <source>
        <strain evidence="6">cv. Shandingzi</strain>
        <tissue evidence="5">Leaves</tissue>
    </source>
</reference>
<dbReference type="PANTHER" id="PTHR47939">
    <property type="entry name" value="MEMBRANE-ASSOCIATED SALT-INDUCIBLE PROTEIN-LIKE"/>
    <property type="match status" value="1"/>
</dbReference>
<accession>A0A540N0Y9</accession>
<protein>
    <recommendedName>
        <fullName evidence="7">Pentacotripeptide-repeat region of PRORP domain-containing protein</fullName>
    </recommendedName>
</protein>
<dbReference type="InterPro" id="IPR002885">
    <property type="entry name" value="PPR_rpt"/>
</dbReference>
<feature type="repeat" description="PPR" evidence="3">
    <location>
        <begin position="313"/>
        <end position="347"/>
    </location>
</feature>
<feature type="region of interest" description="Disordered" evidence="4">
    <location>
        <begin position="426"/>
        <end position="447"/>
    </location>
</feature>
<dbReference type="STRING" id="106549.A0A540N0Y9"/>
<evidence type="ECO:0000256" key="3">
    <source>
        <dbReference type="PROSITE-ProRule" id="PRU00708"/>
    </source>
</evidence>
<dbReference type="Gene3D" id="1.25.40.10">
    <property type="entry name" value="Tetratricopeptide repeat domain"/>
    <property type="match status" value="2"/>
</dbReference>
<gene>
    <name evidence="5" type="ORF">C1H46_009710</name>
</gene>
<dbReference type="InterPro" id="IPR011990">
    <property type="entry name" value="TPR-like_helical_dom_sf"/>
</dbReference>
<evidence type="ECO:0000256" key="1">
    <source>
        <dbReference type="ARBA" id="ARBA00007626"/>
    </source>
</evidence>
<comment type="caution">
    <text evidence="5">The sequence shown here is derived from an EMBL/GenBank/DDBJ whole genome shotgun (WGS) entry which is preliminary data.</text>
</comment>